<dbReference type="GeneID" id="60751469"/>
<evidence type="ECO:0000313" key="2">
    <source>
        <dbReference type="EMBL" id="VFA89919.1"/>
    </source>
</evidence>
<dbReference type="RefSeq" id="WP_131734993.1">
    <property type="nucleotide sequence ID" value="NZ_CAACYD010000007.1"/>
</dbReference>
<keyword evidence="1" id="KW-1133">Transmembrane helix</keyword>
<organism evidence="2 3">
    <name type="scientific">Gordonia paraffinivorans</name>
    <dbReference type="NCBI Taxonomy" id="175628"/>
    <lineage>
        <taxon>Bacteria</taxon>
        <taxon>Bacillati</taxon>
        <taxon>Actinomycetota</taxon>
        <taxon>Actinomycetes</taxon>
        <taxon>Mycobacteriales</taxon>
        <taxon>Gordoniaceae</taxon>
        <taxon>Gordonia</taxon>
    </lineage>
</organism>
<protein>
    <submittedName>
        <fullName evidence="2">Uncharacterized protein</fullName>
    </submittedName>
</protein>
<evidence type="ECO:0000256" key="1">
    <source>
        <dbReference type="SAM" id="Phobius"/>
    </source>
</evidence>
<proteinExistence type="predicted"/>
<reference evidence="2 3" key="1">
    <citation type="submission" date="2019-02" db="EMBL/GenBank/DDBJ databases">
        <authorList>
            <consortium name="Pathogen Informatics"/>
        </authorList>
    </citation>
    <scope>NUCLEOTIDE SEQUENCE [LARGE SCALE GENOMIC DNA]</scope>
    <source>
        <strain evidence="2 3">3012STDY6756503</strain>
    </source>
</reference>
<evidence type="ECO:0000313" key="3">
    <source>
        <dbReference type="Proteomes" id="UP000360750"/>
    </source>
</evidence>
<comment type="caution">
    <text evidence="2">The sequence shown here is derived from an EMBL/GenBank/DDBJ whole genome shotgun (WGS) entry which is preliminary data.</text>
</comment>
<accession>A0ABD7V6H9</accession>
<feature type="transmembrane region" description="Helical" evidence="1">
    <location>
        <begin position="42"/>
        <end position="63"/>
    </location>
</feature>
<keyword evidence="1" id="KW-0472">Membrane</keyword>
<name>A0ABD7V6H9_9ACTN</name>
<dbReference type="Proteomes" id="UP000360750">
    <property type="component" value="Unassembled WGS sequence"/>
</dbReference>
<dbReference type="AlphaFoldDB" id="A0ABD7V6H9"/>
<keyword evidence="1" id="KW-0812">Transmembrane</keyword>
<gene>
    <name evidence="2" type="ORF">NCTC8139_03496</name>
</gene>
<sequence length="70" mass="7432">MSDADHSTDHADAGTPGVGTWCLVLPLMIFPVREIASGSSDVLVYIPVIAAVVAAIIQLTMVIRRRRDAA</sequence>
<dbReference type="EMBL" id="CAACYD010000007">
    <property type="protein sequence ID" value="VFA89919.1"/>
    <property type="molecule type" value="Genomic_DNA"/>
</dbReference>